<name>A0A8S5N9S6_9CAUD</name>
<accession>A0A8S5N9S6</accession>
<proteinExistence type="predicted"/>
<evidence type="ECO:0000313" key="2">
    <source>
        <dbReference type="EMBL" id="DAD91533.1"/>
    </source>
</evidence>
<protein>
    <submittedName>
        <fullName evidence="2">Uncharacterized protein</fullName>
    </submittedName>
</protein>
<organism evidence="2">
    <name type="scientific">Myoviridae sp. ctx322</name>
    <dbReference type="NCBI Taxonomy" id="2826711"/>
    <lineage>
        <taxon>Viruses</taxon>
        <taxon>Duplodnaviria</taxon>
        <taxon>Heunggongvirae</taxon>
        <taxon>Uroviricota</taxon>
        <taxon>Caudoviricetes</taxon>
    </lineage>
</organism>
<sequence>MAKKKETTAPATVGAEEKAAKAAKRAAAKAKRLEALKNRPAIQRTNSKQIDVIEIEGSGKVLNFGYAIRKTGTLITSVALNPAGEIVSTSVTLVAGTKVKVKRGHGNVIPGLAGVGKDEKEDEDVDDEVEDEGEED</sequence>
<dbReference type="EMBL" id="BK015115">
    <property type="protein sequence ID" value="DAD91533.1"/>
    <property type="molecule type" value="Genomic_DNA"/>
</dbReference>
<feature type="compositionally biased region" description="Acidic residues" evidence="1">
    <location>
        <begin position="120"/>
        <end position="136"/>
    </location>
</feature>
<feature type="region of interest" description="Disordered" evidence="1">
    <location>
        <begin position="110"/>
        <end position="136"/>
    </location>
</feature>
<reference evidence="2" key="1">
    <citation type="journal article" date="2021" name="Proc. Natl. Acad. Sci. U.S.A.">
        <title>A Catalog of Tens of Thousands of Viruses from Human Metagenomes Reveals Hidden Associations with Chronic Diseases.</title>
        <authorList>
            <person name="Tisza M.J."/>
            <person name="Buck C.B."/>
        </authorList>
    </citation>
    <scope>NUCLEOTIDE SEQUENCE</scope>
    <source>
        <strain evidence="2">Ctx322</strain>
    </source>
</reference>
<evidence type="ECO:0000256" key="1">
    <source>
        <dbReference type="SAM" id="MobiDB-lite"/>
    </source>
</evidence>